<feature type="domain" description="HTH araC/xylS-type" evidence="6">
    <location>
        <begin position="196"/>
        <end position="294"/>
    </location>
</feature>
<dbReference type="SUPFAM" id="SSF51215">
    <property type="entry name" value="Regulatory protein AraC"/>
    <property type="match status" value="1"/>
</dbReference>
<dbReference type="PROSITE" id="PS01124">
    <property type="entry name" value="HTH_ARAC_FAMILY_2"/>
    <property type="match status" value="1"/>
</dbReference>
<evidence type="ECO:0000256" key="2">
    <source>
        <dbReference type="ARBA" id="ARBA00023015"/>
    </source>
</evidence>
<keyword evidence="1" id="KW-0963">Cytoplasm</keyword>
<evidence type="ECO:0000256" key="3">
    <source>
        <dbReference type="ARBA" id="ARBA00023125"/>
    </source>
</evidence>
<dbReference type="InterPro" id="IPR037923">
    <property type="entry name" value="HTH-like"/>
</dbReference>
<proteinExistence type="predicted"/>
<dbReference type="Proteomes" id="UP000526501">
    <property type="component" value="Unassembled WGS sequence"/>
</dbReference>
<organism evidence="7 8">
    <name type="scientific">Pelagicoccus albus</name>
    <dbReference type="NCBI Taxonomy" id="415222"/>
    <lineage>
        <taxon>Bacteria</taxon>
        <taxon>Pseudomonadati</taxon>
        <taxon>Verrucomicrobiota</taxon>
        <taxon>Opitutia</taxon>
        <taxon>Puniceicoccales</taxon>
        <taxon>Pelagicoccaceae</taxon>
        <taxon>Pelagicoccus</taxon>
    </lineage>
</organism>
<accession>A0A7X1B8H0</accession>
<evidence type="ECO:0000313" key="7">
    <source>
        <dbReference type="EMBL" id="MBC2607502.1"/>
    </source>
</evidence>
<dbReference type="RefSeq" id="WP_185661386.1">
    <property type="nucleotide sequence ID" value="NZ_CAWPOO010000013.1"/>
</dbReference>
<dbReference type="InterPro" id="IPR018062">
    <property type="entry name" value="HTH_AraC-typ_CS"/>
</dbReference>
<keyword evidence="3" id="KW-0238">DNA-binding</keyword>
<evidence type="ECO:0000259" key="6">
    <source>
        <dbReference type="PROSITE" id="PS01124"/>
    </source>
</evidence>
<dbReference type="SMART" id="SM00342">
    <property type="entry name" value="HTH_ARAC"/>
    <property type="match status" value="1"/>
</dbReference>
<evidence type="ECO:0000256" key="4">
    <source>
        <dbReference type="ARBA" id="ARBA00023159"/>
    </source>
</evidence>
<dbReference type="Pfam" id="PF12833">
    <property type="entry name" value="HTH_18"/>
    <property type="match status" value="1"/>
</dbReference>
<keyword evidence="4" id="KW-0010">Activator</keyword>
<dbReference type="PRINTS" id="PR00032">
    <property type="entry name" value="HTHARAC"/>
</dbReference>
<comment type="caution">
    <text evidence="7">The sequence shown here is derived from an EMBL/GenBank/DDBJ whole genome shotgun (WGS) entry which is preliminary data.</text>
</comment>
<evidence type="ECO:0000256" key="1">
    <source>
        <dbReference type="ARBA" id="ARBA00022490"/>
    </source>
</evidence>
<reference evidence="7 8" key="1">
    <citation type="submission" date="2020-07" db="EMBL/GenBank/DDBJ databases">
        <authorList>
            <person name="Feng X."/>
        </authorList>
    </citation>
    <scope>NUCLEOTIDE SEQUENCE [LARGE SCALE GENOMIC DNA]</scope>
    <source>
        <strain evidence="7 8">JCM23202</strain>
    </source>
</reference>
<dbReference type="GO" id="GO:0043565">
    <property type="term" value="F:sequence-specific DNA binding"/>
    <property type="evidence" value="ECO:0007669"/>
    <property type="project" value="InterPro"/>
</dbReference>
<dbReference type="InterPro" id="IPR018060">
    <property type="entry name" value="HTH_AraC"/>
</dbReference>
<dbReference type="InterPro" id="IPR009057">
    <property type="entry name" value="Homeodomain-like_sf"/>
</dbReference>
<dbReference type="SUPFAM" id="SSF46689">
    <property type="entry name" value="Homeodomain-like"/>
    <property type="match status" value="2"/>
</dbReference>
<dbReference type="EMBL" id="JACHVC010000013">
    <property type="protein sequence ID" value="MBC2607502.1"/>
    <property type="molecule type" value="Genomic_DNA"/>
</dbReference>
<name>A0A7X1B8H0_9BACT</name>
<dbReference type="Gene3D" id="1.10.10.60">
    <property type="entry name" value="Homeodomain-like"/>
    <property type="match status" value="2"/>
</dbReference>
<dbReference type="PANTHER" id="PTHR46796">
    <property type="entry name" value="HTH-TYPE TRANSCRIPTIONAL ACTIVATOR RHAS-RELATED"/>
    <property type="match status" value="1"/>
</dbReference>
<dbReference type="InterPro" id="IPR020449">
    <property type="entry name" value="Tscrpt_reg_AraC-type_HTH"/>
</dbReference>
<keyword evidence="2" id="KW-0805">Transcription regulation</keyword>
<sequence length="297" mass="33777">MSWSPEIENGFEKLTQKAPADYFQGRRAANICRPDNVIAFLRSDAEALKERTFESRPHHRQVLILNLRTGGSLSVDGAVYRLEPGEAFLVAPYQFHFYLDTDQRDIRWLFITFETKDTAELLPVTNRPIHFDEPLAQTALSIAQGFYQPDKSSEQSSNQIVIETTSLLSRLSSLAAEQAQLFSQTDDSRRDHVIIRKVNRLLHERLSVGIDVVEIAARLNLSERYLRKRFQSMTGLSLGSYLMHYRLDRAVKRLVHSDASLTEIADDCGYGSLAAFSRTFTAKMGVTPSQYRKQSAK</sequence>
<protein>
    <submittedName>
        <fullName evidence="7">Helix-turn-helix transcriptional regulator</fullName>
    </submittedName>
</protein>
<dbReference type="PROSITE" id="PS00041">
    <property type="entry name" value="HTH_ARAC_FAMILY_1"/>
    <property type="match status" value="1"/>
</dbReference>
<dbReference type="InterPro" id="IPR050204">
    <property type="entry name" value="AraC_XylS_family_regulators"/>
</dbReference>
<dbReference type="GO" id="GO:0003700">
    <property type="term" value="F:DNA-binding transcription factor activity"/>
    <property type="evidence" value="ECO:0007669"/>
    <property type="project" value="InterPro"/>
</dbReference>
<keyword evidence="5" id="KW-0804">Transcription</keyword>
<gene>
    <name evidence="7" type="ORF">H5P27_15725</name>
</gene>
<evidence type="ECO:0000256" key="5">
    <source>
        <dbReference type="ARBA" id="ARBA00023163"/>
    </source>
</evidence>
<dbReference type="AlphaFoldDB" id="A0A7X1B8H0"/>
<keyword evidence="8" id="KW-1185">Reference proteome</keyword>
<dbReference type="PANTHER" id="PTHR46796:SF13">
    <property type="entry name" value="HTH-TYPE TRANSCRIPTIONAL ACTIVATOR RHAS"/>
    <property type="match status" value="1"/>
</dbReference>
<evidence type="ECO:0000313" key="8">
    <source>
        <dbReference type="Proteomes" id="UP000526501"/>
    </source>
</evidence>